<evidence type="ECO:0000256" key="7">
    <source>
        <dbReference type="ARBA" id="ARBA00023180"/>
    </source>
</evidence>
<reference evidence="13" key="2">
    <citation type="submission" date="2021-09" db="EMBL/GenBank/DDBJ databases">
        <authorList>
            <person name="Jia N."/>
            <person name="Wang J."/>
            <person name="Shi W."/>
            <person name="Du L."/>
            <person name="Sun Y."/>
            <person name="Zhan W."/>
            <person name="Jiang J."/>
            <person name="Wang Q."/>
            <person name="Zhang B."/>
            <person name="Ji P."/>
            <person name="Sakyi L.B."/>
            <person name="Cui X."/>
            <person name="Yuan T."/>
            <person name="Jiang B."/>
            <person name="Yang W."/>
            <person name="Lam T.T.-Y."/>
            <person name="Chang Q."/>
            <person name="Ding S."/>
            <person name="Wang X."/>
            <person name="Zhu J."/>
            <person name="Ruan X."/>
            <person name="Zhao L."/>
            <person name="Wei J."/>
            <person name="Que T."/>
            <person name="Du C."/>
            <person name="Cheng J."/>
            <person name="Dai P."/>
            <person name="Han X."/>
            <person name="Huang E."/>
            <person name="Gao Y."/>
            <person name="Liu J."/>
            <person name="Shao H."/>
            <person name="Ye R."/>
            <person name="Li L."/>
            <person name="Wei W."/>
            <person name="Wang X."/>
            <person name="Wang C."/>
            <person name="Huo Q."/>
            <person name="Li W."/>
            <person name="Guo W."/>
            <person name="Chen H."/>
            <person name="Chen S."/>
            <person name="Zhou L."/>
            <person name="Zhou L."/>
            <person name="Ni X."/>
            <person name="Tian J."/>
            <person name="Zhou Y."/>
            <person name="Sheng Y."/>
            <person name="Liu T."/>
            <person name="Pan Y."/>
            <person name="Xia L."/>
            <person name="Li J."/>
            <person name="Zhao F."/>
            <person name="Cao W."/>
        </authorList>
    </citation>
    <scope>NUCLEOTIDE SEQUENCE</scope>
    <source>
        <strain evidence="13">Rmic-2018</strain>
        <tissue evidence="13">Larvae</tissue>
    </source>
</reference>
<feature type="domain" description="Carboxylesterase type B" evidence="12">
    <location>
        <begin position="456"/>
        <end position="990"/>
    </location>
</feature>
<protein>
    <recommendedName>
        <fullName evidence="2">acetylcholinesterase</fullName>
        <ecNumber evidence="2">3.1.1.7</ecNumber>
    </recommendedName>
</protein>
<gene>
    <name evidence="13" type="ORF">HPB51_014706</name>
</gene>
<feature type="active site" description="Charge relay system" evidence="9">
    <location>
        <position position="889"/>
    </location>
</feature>
<dbReference type="VEuPathDB" id="VectorBase:LOC119171896"/>
<dbReference type="InterPro" id="IPR019826">
    <property type="entry name" value="Carboxylesterase_B_AS"/>
</dbReference>
<keyword evidence="14" id="KW-1185">Reference proteome</keyword>
<dbReference type="GO" id="GO:0019695">
    <property type="term" value="P:choline metabolic process"/>
    <property type="evidence" value="ECO:0007669"/>
    <property type="project" value="TreeGrafter"/>
</dbReference>
<dbReference type="GO" id="GO:0005615">
    <property type="term" value="C:extracellular space"/>
    <property type="evidence" value="ECO:0007669"/>
    <property type="project" value="TreeGrafter"/>
</dbReference>
<sequence length="1067" mass="118857">MICLVFIIGCLLAVVSAGDVPQAYTETGLISGERLTVNKRQVDAFLGIPYATPPLGDLRFRKPEPAKPWKGILSATKKPLPCVQTDLPLADKLPFNYSGSNEDCLYLNVWRPSKYCATSSPKCSAMLPVVVFVHGGGFQWGDSALFLYDGSNLAPTADVVFVTFNYRVNIFGFLSLENSELQGNMGLWDQNLVLKWVRANIAYFGGDASDVTLWGQSAGGASVGFHAVSPHSKGLFKRIIMQSGTPALTILNVSHRRAARITAIADAVGCYDRRRTLMDQVKDLLSCMKRVDARKILDAVSAEKPLNQFYPPTHGDDFLPSDPLSDDTWNHLNTKELFTGHTANEGNFLMRNIRRSAPVLENILSEDYRFITTVVLSVMFQIPVSSGRQIVKEYFGDYNEKHKKKKVLEILDDMFGDVVFNCPTMFFAEKASKQGIDTYAYIFAHLPSTSPWPNPRGHIQGKRILTDYADVDAFLGIPYAQPPVGDLRLSRPQPAKAWNGTYVATEFPTPCFQPDQVLNEDARLNYSSSSEDCLYINVWRPASACANESVCETVNLPVLVFLYGGGFQFGDSGLRVYDGTNFVARTNTLFVSLNYRVYFYGFLSAERPALPGNMGLWDQLMALKWVNRNIRRLGGNERDVTLSGHSAGAIAAGLHALSPQSRGLFTRLILQSGTPLTMIVGLSYSGISKFINTAVTLGCYDTGRSLDAQISNVIDCLKRLDHVSLRTRMAAVDVKRQMFLPVYGDDMLPFDPLNGRNIELLHVKEMFLGTVRDEGSFIVYALRAAMPYLMHFLHLDYRLAVTVGLKFAFDIPTHNGKSIVQAYFGDYSVTHDDETIVDILSKLIGDAMFDCPTNLFAMKAAELGTDTYRYLFAHKPSYSFWPDWAGIAHGCELPFTLGSLRSFKSEPRFTSPSGKYGDEMRNTEASQEDESFMEELLQIWSAFVRDGRPKIPLSDAEWPKYTAENPEFVYLQPSNYTRGFGPKKERCEYWRPFLLKQSKGASAEQSSLQSDTSSTGSPQPAKSTRSVAPEAAPKSDVRLELYSSSYTLEPSTVLFTLFAFIIWICMG</sequence>
<feature type="domain" description="Carboxylesterase type B" evidence="12">
    <location>
        <begin position="21"/>
        <end position="455"/>
    </location>
</feature>
<dbReference type="VEuPathDB" id="VectorBase:LOC119171770"/>
<dbReference type="GO" id="GO:0003990">
    <property type="term" value="F:acetylcholinesterase activity"/>
    <property type="evidence" value="ECO:0007669"/>
    <property type="project" value="UniProtKB-EC"/>
</dbReference>
<dbReference type="PRINTS" id="PR00878">
    <property type="entry name" value="CHOLNESTRASE"/>
</dbReference>
<organism evidence="13 14">
    <name type="scientific">Rhipicephalus microplus</name>
    <name type="common">Cattle tick</name>
    <name type="synonym">Boophilus microplus</name>
    <dbReference type="NCBI Taxonomy" id="6941"/>
    <lineage>
        <taxon>Eukaryota</taxon>
        <taxon>Metazoa</taxon>
        <taxon>Ecdysozoa</taxon>
        <taxon>Arthropoda</taxon>
        <taxon>Chelicerata</taxon>
        <taxon>Arachnida</taxon>
        <taxon>Acari</taxon>
        <taxon>Parasitiformes</taxon>
        <taxon>Ixodida</taxon>
        <taxon>Ixodoidea</taxon>
        <taxon>Ixodidae</taxon>
        <taxon>Rhipicephalinae</taxon>
        <taxon>Rhipicephalus</taxon>
        <taxon>Boophilus</taxon>
    </lineage>
</organism>
<keyword evidence="7" id="KW-0325">Glycoprotein</keyword>
<keyword evidence="3" id="KW-0719">Serine esterase</keyword>
<feature type="region of interest" description="Disordered" evidence="10">
    <location>
        <begin position="1004"/>
        <end position="1031"/>
    </location>
</feature>
<feature type="chain" id="PRO_5039936890" description="acetylcholinesterase" evidence="11">
    <location>
        <begin position="18"/>
        <end position="1067"/>
    </location>
</feature>
<evidence type="ECO:0000256" key="8">
    <source>
        <dbReference type="ARBA" id="ARBA00048484"/>
    </source>
</evidence>
<evidence type="ECO:0000256" key="1">
    <source>
        <dbReference type="ARBA" id="ARBA00005964"/>
    </source>
</evidence>
<dbReference type="InterPro" id="IPR002018">
    <property type="entry name" value="CarbesteraseB"/>
</dbReference>
<comment type="similarity">
    <text evidence="1">Belongs to the type-B carboxylesterase/lipase family.</text>
</comment>
<evidence type="ECO:0000256" key="3">
    <source>
        <dbReference type="ARBA" id="ARBA00022487"/>
    </source>
</evidence>
<dbReference type="InterPro" id="IPR050654">
    <property type="entry name" value="AChE-related_enzymes"/>
</dbReference>
<dbReference type="PROSITE" id="PS00941">
    <property type="entry name" value="CARBOXYLESTERASE_B_2"/>
    <property type="match status" value="2"/>
</dbReference>
<evidence type="ECO:0000256" key="5">
    <source>
        <dbReference type="ARBA" id="ARBA00022867"/>
    </source>
</evidence>
<keyword evidence="6" id="KW-1015">Disulfide bond</keyword>
<keyword evidence="5" id="KW-0531">Neurotransmitter degradation</keyword>
<proteinExistence type="inferred from homology"/>
<dbReference type="GO" id="GO:0006581">
    <property type="term" value="P:acetylcholine catabolic process"/>
    <property type="evidence" value="ECO:0007669"/>
    <property type="project" value="TreeGrafter"/>
</dbReference>
<evidence type="ECO:0000313" key="14">
    <source>
        <dbReference type="Proteomes" id="UP000821866"/>
    </source>
</evidence>
<dbReference type="InterPro" id="IPR029058">
    <property type="entry name" value="AB_hydrolase_fold"/>
</dbReference>
<evidence type="ECO:0000256" key="10">
    <source>
        <dbReference type="SAM" id="MobiDB-lite"/>
    </source>
</evidence>
<dbReference type="AlphaFoldDB" id="A0A9J6DN57"/>
<dbReference type="Proteomes" id="UP000821866">
    <property type="component" value="Chromosome 6"/>
</dbReference>
<dbReference type="EMBL" id="JABSTU010000008">
    <property type="protein sequence ID" value="KAH8023457.1"/>
    <property type="molecule type" value="Genomic_DNA"/>
</dbReference>
<keyword evidence="11" id="KW-0732">Signal</keyword>
<evidence type="ECO:0000256" key="2">
    <source>
        <dbReference type="ARBA" id="ARBA00013276"/>
    </source>
</evidence>
<dbReference type="PROSITE" id="PS00122">
    <property type="entry name" value="CARBOXYLESTERASE_B_1"/>
    <property type="match status" value="1"/>
</dbReference>
<dbReference type="PANTHER" id="PTHR43918:SF4">
    <property type="entry name" value="CARBOXYLIC ESTER HYDROLASE"/>
    <property type="match status" value="1"/>
</dbReference>
<reference evidence="13" key="1">
    <citation type="journal article" date="2020" name="Cell">
        <title>Large-Scale Comparative Analyses of Tick Genomes Elucidate Their Genetic Diversity and Vector Capacities.</title>
        <authorList>
            <consortium name="Tick Genome and Microbiome Consortium (TIGMIC)"/>
            <person name="Jia N."/>
            <person name="Wang J."/>
            <person name="Shi W."/>
            <person name="Du L."/>
            <person name="Sun Y."/>
            <person name="Zhan W."/>
            <person name="Jiang J.F."/>
            <person name="Wang Q."/>
            <person name="Zhang B."/>
            <person name="Ji P."/>
            <person name="Bell-Sakyi L."/>
            <person name="Cui X.M."/>
            <person name="Yuan T.T."/>
            <person name="Jiang B.G."/>
            <person name="Yang W.F."/>
            <person name="Lam T.T."/>
            <person name="Chang Q.C."/>
            <person name="Ding S.J."/>
            <person name="Wang X.J."/>
            <person name="Zhu J.G."/>
            <person name="Ruan X.D."/>
            <person name="Zhao L."/>
            <person name="Wei J.T."/>
            <person name="Ye R.Z."/>
            <person name="Que T.C."/>
            <person name="Du C.H."/>
            <person name="Zhou Y.H."/>
            <person name="Cheng J.X."/>
            <person name="Dai P.F."/>
            <person name="Guo W.B."/>
            <person name="Han X.H."/>
            <person name="Huang E.J."/>
            <person name="Li L.F."/>
            <person name="Wei W."/>
            <person name="Gao Y.C."/>
            <person name="Liu J.Z."/>
            <person name="Shao H.Z."/>
            <person name="Wang X."/>
            <person name="Wang C.C."/>
            <person name="Yang T.C."/>
            <person name="Huo Q.B."/>
            <person name="Li W."/>
            <person name="Chen H.Y."/>
            <person name="Chen S.E."/>
            <person name="Zhou L.G."/>
            <person name="Ni X.B."/>
            <person name="Tian J.H."/>
            <person name="Sheng Y."/>
            <person name="Liu T."/>
            <person name="Pan Y.S."/>
            <person name="Xia L.Y."/>
            <person name="Li J."/>
            <person name="Zhao F."/>
            <person name="Cao W.C."/>
        </authorList>
    </citation>
    <scope>NUCLEOTIDE SEQUENCE</scope>
    <source>
        <strain evidence="13">Rmic-2018</strain>
    </source>
</reference>
<dbReference type="PANTHER" id="PTHR43918">
    <property type="entry name" value="ACETYLCHOLINESTERASE"/>
    <property type="match status" value="1"/>
</dbReference>
<evidence type="ECO:0000256" key="4">
    <source>
        <dbReference type="ARBA" id="ARBA00022801"/>
    </source>
</evidence>
<keyword evidence="4" id="KW-0378">Hydrolase</keyword>
<dbReference type="InterPro" id="IPR000997">
    <property type="entry name" value="Cholinesterase"/>
</dbReference>
<evidence type="ECO:0000256" key="6">
    <source>
        <dbReference type="ARBA" id="ARBA00023157"/>
    </source>
</evidence>
<feature type="active site" description="Acyl-ester intermediate" evidence="9">
    <location>
        <position position="646"/>
    </location>
</feature>
<evidence type="ECO:0000256" key="11">
    <source>
        <dbReference type="SAM" id="SignalP"/>
    </source>
</evidence>
<name>A0A9J6DN57_RHIMP</name>
<comment type="caution">
    <text evidence="13">The sequence shown here is derived from an EMBL/GenBank/DDBJ whole genome shotgun (WGS) entry which is preliminary data.</text>
</comment>
<comment type="catalytic activity">
    <reaction evidence="8">
        <text>acetylcholine + H2O = choline + acetate + H(+)</text>
        <dbReference type="Rhea" id="RHEA:17561"/>
        <dbReference type="ChEBI" id="CHEBI:15354"/>
        <dbReference type="ChEBI" id="CHEBI:15355"/>
        <dbReference type="ChEBI" id="CHEBI:15377"/>
        <dbReference type="ChEBI" id="CHEBI:15378"/>
        <dbReference type="ChEBI" id="CHEBI:30089"/>
        <dbReference type="EC" id="3.1.1.7"/>
    </reaction>
</comment>
<dbReference type="Gene3D" id="3.40.50.1820">
    <property type="entry name" value="alpha/beta hydrolase"/>
    <property type="match status" value="2"/>
</dbReference>
<dbReference type="SUPFAM" id="SSF53474">
    <property type="entry name" value="alpha/beta-Hydrolases"/>
    <property type="match status" value="2"/>
</dbReference>
<feature type="signal peptide" evidence="11">
    <location>
        <begin position="1"/>
        <end position="17"/>
    </location>
</feature>
<accession>A0A9J6DN57</accession>
<evidence type="ECO:0000259" key="12">
    <source>
        <dbReference type="Pfam" id="PF00135"/>
    </source>
</evidence>
<evidence type="ECO:0000256" key="9">
    <source>
        <dbReference type="PIRSR" id="PIRSR600997-1"/>
    </source>
</evidence>
<dbReference type="Pfam" id="PF00135">
    <property type="entry name" value="COesterase"/>
    <property type="match status" value="2"/>
</dbReference>
<evidence type="ECO:0000313" key="13">
    <source>
        <dbReference type="EMBL" id="KAH8023457.1"/>
    </source>
</evidence>
<feature type="compositionally biased region" description="Low complexity" evidence="10">
    <location>
        <begin position="1004"/>
        <end position="1017"/>
    </location>
</feature>
<dbReference type="EC" id="3.1.1.7" evidence="2"/>
<dbReference type="InterPro" id="IPR019819">
    <property type="entry name" value="Carboxylesterase_B_CS"/>
</dbReference>
<feature type="active site" description="Charge relay system" evidence="9">
    <location>
        <position position="774"/>
    </location>
</feature>
<dbReference type="GO" id="GO:0005886">
    <property type="term" value="C:plasma membrane"/>
    <property type="evidence" value="ECO:0007669"/>
    <property type="project" value="TreeGrafter"/>
</dbReference>